<dbReference type="Pfam" id="PF13240">
    <property type="entry name" value="Zn_Ribbon_1"/>
    <property type="match status" value="1"/>
</dbReference>
<reference evidence="3 4" key="1">
    <citation type="submission" date="2020-08" db="EMBL/GenBank/DDBJ databases">
        <authorList>
            <person name="Liu C."/>
            <person name="Sun Q."/>
        </authorList>
    </citation>
    <scope>NUCLEOTIDE SEQUENCE [LARGE SCALE GENOMIC DNA]</scope>
    <source>
        <strain evidence="3 4">N22</strain>
    </source>
</reference>
<accession>A0A842JM16</accession>
<dbReference type="EMBL" id="JACMSE010000011">
    <property type="protein sequence ID" value="MBC2890240.1"/>
    <property type="molecule type" value="Genomic_DNA"/>
</dbReference>
<dbReference type="Proteomes" id="UP000587396">
    <property type="component" value="Unassembled WGS sequence"/>
</dbReference>
<evidence type="ECO:0000313" key="3">
    <source>
        <dbReference type="EMBL" id="MBC2890240.1"/>
    </source>
</evidence>
<feature type="compositionally biased region" description="Pro residues" evidence="1">
    <location>
        <begin position="45"/>
        <end position="67"/>
    </location>
</feature>
<sequence length="67" mass="6519">MCFRPPAADNGPMKCPACGAEVAPNATACPQCGNTSQAPSMRAPGAPPVPPAPGTPSAPTPPPAPRS</sequence>
<feature type="domain" description="Zinc-ribbon" evidence="2">
    <location>
        <begin position="14"/>
        <end position="34"/>
    </location>
</feature>
<name>A0A842JM16_9ACTN</name>
<evidence type="ECO:0000256" key="1">
    <source>
        <dbReference type="SAM" id="MobiDB-lite"/>
    </source>
</evidence>
<organism evidence="3 4">
    <name type="scientific">Gordonibacter massiliensis</name>
    <name type="common">ex Traore et al. 2017</name>
    <dbReference type="NCBI Taxonomy" id="1841863"/>
    <lineage>
        <taxon>Bacteria</taxon>
        <taxon>Bacillati</taxon>
        <taxon>Actinomycetota</taxon>
        <taxon>Coriobacteriia</taxon>
        <taxon>Eggerthellales</taxon>
        <taxon>Eggerthellaceae</taxon>
        <taxon>Gordonibacter</taxon>
    </lineage>
</organism>
<gene>
    <name evidence="3" type="ORF">H7313_12950</name>
</gene>
<evidence type="ECO:0000313" key="4">
    <source>
        <dbReference type="Proteomes" id="UP000587396"/>
    </source>
</evidence>
<comment type="caution">
    <text evidence="3">The sequence shown here is derived from an EMBL/GenBank/DDBJ whole genome shotgun (WGS) entry which is preliminary data.</text>
</comment>
<dbReference type="InterPro" id="IPR026870">
    <property type="entry name" value="Zinc_ribbon_dom"/>
</dbReference>
<protein>
    <submittedName>
        <fullName evidence="3">Zinc-ribbon domain-containing protein</fullName>
    </submittedName>
</protein>
<evidence type="ECO:0000259" key="2">
    <source>
        <dbReference type="Pfam" id="PF13240"/>
    </source>
</evidence>
<proteinExistence type="predicted"/>
<dbReference type="AlphaFoldDB" id="A0A842JM16"/>
<keyword evidence="4" id="KW-1185">Reference proteome</keyword>
<feature type="region of interest" description="Disordered" evidence="1">
    <location>
        <begin position="30"/>
        <end position="67"/>
    </location>
</feature>